<protein>
    <recommendedName>
        <fullName evidence="4">EGF-like domain-containing protein</fullName>
    </recommendedName>
</protein>
<feature type="signal peptide" evidence="1">
    <location>
        <begin position="1"/>
        <end position="21"/>
    </location>
</feature>
<evidence type="ECO:0008006" key="4">
    <source>
        <dbReference type="Google" id="ProtNLM"/>
    </source>
</evidence>
<evidence type="ECO:0000256" key="1">
    <source>
        <dbReference type="SAM" id="SignalP"/>
    </source>
</evidence>
<dbReference type="EMBL" id="KV784374">
    <property type="protein sequence ID" value="OEU09659.1"/>
    <property type="molecule type" value="Genomic_DNA"/>
</dbReference>
<dbReference type="Proteomes" id="UP000095751">
    <property type="component" value="Unassembled WGS sequence"/>
</dbReference>
<evidence type="ECO:0000313" key="2">
    <source>
        <dbReference type="EMBL" id="OEU09659.1"/>
    </source>
</evidence>
<dbReference type="InParanoid" id="A0A1E7EUX7"/>
<dbReference type="AlphaFoldDB" id="A0A1E7EUX7"/>
<proteinExistence type="predicted"/>
<sequence length="194" mass="20859">MKFSTSFTLAAMTLMSTCTDARIGNGQRELKQKCGLNPACPTGEVCNKTSVGYLCEEPDAPMCGLNPACPTGEVCNKTSVGYLCEEPDAPMCGLNPACPTGEVCNKTSVGYLCIDFDVSKKCDPNLGGQCFSEGTDYTCENSRVQGESPDYRCFKLQTVMAVFGRVSIYKIAVFSPTLTLTLTLTLDCLEEVLI</sequence>
<name>A0A1E7EUX7_9STRA</name>
<accession>A0A1E7EUX7</accession>
<organism evidence="2 3">
    <name type="scientific">Fragilariopsis cylindrus CCMP1102</name>
    <dbReference type="NCBI Taxonomy" id="635003"/>
    <lineage>
        <taxon>Eukaryota</taxon>
        <taxon>Sar</taxon>
        <taxon>Stramenopiles</taxon>
        <taxon>Ochrophyta</taxon>
        <taxon>Bacillariophyta</taxon>
        <taxon>Bacillariophyceae</taxon>
        <taxon>Bacillariophycidae</taxon>
        <taxon>Bacillariales</taxon>
        <taxon>Bacillariaceae</taxon>
        <taxon>Fragilariopsis</taxon>
    </lineage>
</organism>
<keyword evidence="3" id="KW-1185">Reference proteome</keyword>
<keyword evidence="1" id="KW-0732">Signal</keyword>
<gene>
    <name evidence="2" type="ORF">FRACYDRAFT_247914</name>
</gene>
<feature type="chain" id="PRO_5009192263" description="EGF-like domain-containing protein" evidence="1">
    <location>
        <begin position="22"/>
        <end position="194"/>
    </location>
</feature>
<reference evidence="2 3" key="1">
    <citation type="submission" date="2016-09" db="EMBL/GenBank/DDBJ databases">
        <title>Extensive genetic diversity and differential bi-allelic expression allows diatom success in the polar Southern Ocean.</title>
        <authorList>
            <consortium name="DOE Joint Genome Institute"/>
            <person name="Mock T."/>
            <person name="Otillar R.P."/>
            <person name="Strauss J."/>
            <person name="Dupont C."/>
            <person name="Frickenhaus S."/>
            <person name="Maumus F."/>
            <person name="Mcmullan M."/>
            <person name="Sanges R."/>
            <person name="Schmutz J."/>
            <person name="Toseland A."/>
            <person name="Valas R."/>
            <person name="Veluchamy A."/>
            <person name="Ward B.J."/>
            <person name="Allen A."/>
            <person name="Barry K."/>
            <person name="Falciatore A."/>
            <person name="Ferrante M."/>
            <person name="Fortunato A.E."/>
            <person name="Gloeckner G."/>
            <person name="Gruber A."/>
            <person name="Hipkin R."/>
            <person name="Janech M."/>
            <person name="Kroth P."/>
            <person name="Leese F."/>
            <person name="Lindquist E."/>
            <person name="Lyon B.R."/>
            <person name="Martin J."/>
            <person name="Mayer C."/>
            <person name="Parker M."/>
            <person name="Quesneville H."/>
            <person name="Raymond J."/>
            <person name="Uhlig C."/>
            <person name="Valentin K.U."/>
            <person name="Worden A.Z."/>
            <person name="Armbrust E.V."/>
            <person name="Bowler C."/>
            <person name="Green B."/>
            <person name="Moulton V."/>
            <person name="Van Oosterhout C."/>
            <person name="Grigoriev I."/>
        </authorList>
    </citation>
    <scope>NUCLEOTIDE SEQUENCE [LARGE SCALE GENOMIC DNA]</scope>
    <source>
        <strain evidence="2 3">CCMP1102</strain>
    </source>
</reference>
<evidence type="ECO:0000313" key="3">
    <source>
        <dbReference type="Proteomes" id="UP000095751"/>
    </source>
</evidence>
<dbReference type="KEGG" id="fcy:FRACYDRAFT_247914"/>